<sequence>MNTQKTVKDKKKRELGHKVGQLRSDTGILYVGEKKKEKRPMLRSPTGQPTSCCPELKKKFVNELSREEA</sequence>
<accession>A0ABQ9ZA34</accession>
<feature type="region of interest" description="Disordered" evidence="1">
    <location>
        <begin position="35"/>
        <end position="54"/>
    </location>
</feature>
<dbReference type="Proteomes" id="UP001234178">
    <property type="component" value="Unassembled WGS sequence"/>
</dbReference>
<evidence type="ECO:0000313" key="2">
    <source>
        <dbReference type="EMBL" id="KAK4009752.1"/>
    </source>
</evidence>
<evidence type="ECO:0000313" key="3">
    <source>
        <dbReference type="Proteomes" id="UP001234178"/>
    </source>
</evidence>
<reference evidence="2 3" key="1">
    <citation type="journal article" date="2023" name="Nucleic Acids Res.">
        <title>The hologenome of Daphnia magna reveals possible DNA methylation and microbiome-mediated evolution of the host genome.</title>
        <authorList>
            <person name="Chaturvedi A."/>
            <person name="Li X."/>
            <person name="Dhandapani V."/>
            <person name="Marshall H."/>
            <person name="Kissane S."/>
            <person name="Cuenca-Cambronero M."/>
            <person name="Asole G."/>
            <person name="Calvet F."/>
            <person name="Ruiz-Romero M."/>
            <person name="Marangio P."/>
            <person name="Guigo R."/>
            <person name="Rago D."/>
            <person name="Mirbahai L."/>
            <person name="Eastwood N."/>
            <person name="Colbourne J.K."/>
            <person name="Zhou J."/>
            <person name="Mallon E."/>
            <person name="Orsini L."/>
        </authorList>
    </citation>
    <scope>NUCLEOTIDE SEQUENCE [LARGE SCALE GENOMIC DNA]</scope>
    <source>
        <strain evidence="2">LRV0_1</strain>
    </source>
</reference>
<comment type="caution">
    <text evidence="2">The sequence shown here is derived from an EMBL/GenBank/DDBJ whole genome shotgun (WGS) entry which is preliminary data.</text>
</comment>
<keyword evidence="3" id="KW-1185">Reference proteome</keyword>
<gene>
    <name evidence="2" type="ORF">OUZ56_018898</name>
</gene>
<evidence type="ECO:0000256" key="1">
    <source>
        <dbReference type="SAM" id="MobiDB-lite"/>
    </source>
</evidence>
<protein>
    <submittedName>
        <fullName evidence="2">Uncharacterized protein</fullName>
    </submittedName>
</protein>
<dbReference type="EMBL" id="JAOYFB010000003">
    <property type="protein sequence ID" value="KAK4009752.1"/>
    <property type="molecule type" value="Genomic_DNA"/>
</dbReference>
<name>A0ABQ9ZA34_9CRUS</name>
<organism evidence="2 3">
    <name type="scientific">Daphnia magna</name>
    <dbReference type="NCBI Taxonomy" id="35525"/>
    <lineage>
        <taxon>Eukaryota</taxon>
        <taxon>Metazoa</taxon>
        <taxon>Ecdysozoa</taxon>
        <taxon>Arthropoda</taxon>
        <taxon>Crustacea</taxon>
        <taxon>Branchiopoda</taxon>
        <taxon>Diplostraca</taxon>
        <taxon>Cladocera</taxon>
        <taxon>Anomopoda</taxon>
        <taxon>Daphniidae</taxon>
        <taxon>Daphnia</taxon>
    </lineage>
</organism>
<proteinExistence type="predicted"/>